<evidence type="ECO:0000313" key="2">
    <source>
        <dbReference type="Proteomes" id="UP001055879"/>
    </source>
</evidence>
<evidence type="ECO:0000313" key="1">
    <source>
        <dbReference type="EMBL" id="KAI3667021.1"/>
    </source>
</evidence>
<comment type="caution">
    <text evidence="1">The sequence shown here is derived from an EMBL/GenBank/DDBJ whole genome shotgun (WGS) entry which is preliminary data.</text>
</comment>
<reference evidence="1 2" key="2">
    <citation type="journal article" date="2022" name="Mol. Ecol. Resour.">
        <title>The genomes of chicory, endive, great burdock and yacon provide insights into Asteraceae paleo-polyploidization history and plant inulin production.</title>
        <authorList>
            <person name="Fan W."/>
            <person name="Wang S."/>
            <person name="Wang H."/>
            <person name="Wang A."/>
            <person name="Jiang F."/>
            <person name="Liu H."/>
            <person name="Zhao H."/>
            <person name="Xu D."/>
            <person name="Zhang Y."/>
        </authorList>
    </citation>
    <scope>NUCLEOTIDE SEQUENCE [LARGE SCALE GENOMIC DNA]</scope>
    <source>
        <strain evidence="2">cv. Niubang</strain>
    </source>
</reference>
<protein>
    <submittedName>
        <fullName evidence="1">Uncharacterized protein</fullName>
    </submittedName>
</protein>
<proteinExistence type="predicted"/>
<dbReference type="Proteomes" id="UP001055879">
    <property type="component" value="Linkage Group LG17"/>
</dbReference>
<accession>A0ACB8XL96</accession>
<organism evidence="1 2">
    <name type="scientific">Arctium lappa</name>
    <name type="common">Greater burdock</name>
    <name type="synonym">Lappa major</name>
    <dbReference type="NCBI Taxonomy" id="4217"/>
    <lineage>
        <taxon>Eukaryota</taxon>
        <taxon>Viridiplantae</taxon>
        <taxon>Streptophyta</taxon>
        <taxon>Embryophyta</taxon>
        <taxon>Tracheophyta</taxon>
        <taxon>Spermatophyta</taxon>
        <taxon>Magnoliopsida</taxon>
        <taxon>eudicotyledons</taxon>
        <taxon>Gunneridae</taxon>
        <taxon>Pentapetalae</taxon>
        <taxon>asterids</taxon>
        <taxon>campanulids</taxon>
        <taxon>Asterales</taxon>
        <taxon>Asteraceae</taxon>
        <taxon>Carduoideae</taxon>
        <taxon>Cardueae</taxon>
        <taxon>Arctiinae</taxon>
        <taxon>Arctium</taxon>
    </lineage>
</organism>
<sequence>MGYPIASREKQFLDGSSKLVLTFEDKGDQMLVGDVPWRNPSAFYFIMHPEQDDRIVIASDYKEYVGGV</sequence>
<keyword evidence="2" id="KW-1185">Reference proteome</keyword>
<name>A0ACB8XL96_ARCLA</name>
<dbReference type="EMBL" id="CM042063">
    <property type="protein sequence ID" value="KAI3667021.1"/>
    <property type="molecule type" value="Genomic_DNA"/>
</dbReference>
<gene>
    <name evidence="1" type="ORF">L6452_42063</name>
</gene>
<reference evidence="2" key="1">
    <citation type="journal article" date="2022" name="Mol. Ecol. Resour.">
        <title>The genomes of chicory, endive, great burdock and yacon provide insights into Asteraceae palaeo-polyploidization history and plant inulin production.</title>
        <authorList>
            <person name="Fan W."/>
            <person name="Wang S."/>
            <person name="Wang H."/>
            <person name="Wang A."/>
            <person name="Jiang F."/>
            <person name="Liu H."/>
            <person name="Zhao H."/>
            <person name="Xu D."/>
            <person name="Zhang Y."/>
        </authorList>
    </citation>
    <scope>NUCLEOTIDE SEQUENCE [LARGE SCALE GENOMIC DNA]</scope>
    <source>
        <strain evidence="2">cv. Niubang</strain>
    </source>
</reference>